<feature type="transmembrane region" description="Helical" evidence="1">
    <location>
        <begin position="94"/>
        <end position="122"/>
    </location>
</feature>
<feature type="transmembrane region" description="Helical" evidence="1">
    <location>
        <begin position="204"/>
        <end position="223"/>
    </location>
</feature>
<dbReference type="InterPro" id="IPR036259">
    <property type="entry name" value="MFS_trans_sf"/>
</dbReference>
<keyword evidence="3" id="KW-1185">Reference proteome</keyword>
<dbReference type="SUPFAM" id="SSF103473">
    <property type="entry name" value="MFS general substrate transporter"/>
    <property type="match status" value="1"/>
</dbReference>
<feature type="transmembrane region" description="Helical" evidence="1">
    <location>
        <begin position="63"/>
        <end position="82"/>
    </location>
</feature>
<keyword evidence="1" id="KW-1133">Transmembrane helix</keyword>
<reference evidence="2 3" key="1">
    <citation type="journal article" date="2016" name="Nat. Commun.">
        <title>Extremotolerant tardigrade genome and improved radiotolerance of human cultured cells by tardigrade-unique protein.</title>
        <authorList>
            <person name="Hashimoto T."/>
            <person name="Horikawa D.D."/>
            <person name="Saito Y."/>
            <person name="Kuwahara H."/>
            <person name="Kozuka-Hata H."/>
            <person name="Shin-I T."/>
            <person name="Minakuchi Y."/>
            <person name="Ohishi K."/>
            <person name="Motoyama A."/>
            <person name="Aizu T."/>
            <person name="Enomoto A."/>
            <person name="Kondo K."/>
            <person name="Tanaka S."/>
            <person name="Hara Y."/>
            <person name="Koshikawa S."/>
            <person name="Sagara H."/>
            <person name="Miura T."/>
            <person name="Yokobori S."/>
            <person name="Miyagawa K."/>
            <person name="Suzuki Y."/>
            <person name="Kubo T."/>
            <person name="Oyama M."/>
            <person name="Kohara Y."/>
            <person name="Fujiyama A."/>
            <person name="Arakawa K."/>
            <person name="Katayama T."/>
            <person name="Toyoda A."/>
            <person name="Kunieda T."/>
        </authorList>
    </citation>
    <scope>NUCLEOTIDE SEQUENCE [LARGE SCALE GENOMIC DNA]</scope>
    <source>
        <strain evidence="2 3">YOKOZUNA-1</strain>
    </source>
</reference>
<dbReference type="AlphaFoldDB" id="A0A1D1W6M4"/>
<evidence type="ECO:0000313" key="2">
    <source>
        <dbReference type="EMBL" id="GAV09072.1"/>
    </source>
</evidence>
<sequence length="257" mass="28036">MTTTYVRPVPVTVVERDTRTTKRMKGAGCLRGLSILEILLGLLIVALEAACVGMYYFYEASAVGIWVGIFAIIAGIVGLVAGRAWDSDSARRCCLAADIIFAILLALKAFALFAASAAFLAVSVGCYYEIRNQQNVFAGMNTAFGLNGQTQNSCNNYFWFLTQKNSAYGNSYSSPIGPYIPPALYGHNLNQTLNNTIGLKATLMILYFLLFVIACISSIVSCVNCCRRSRKERVVLTSNAHVYPNGQSTVVQHQHKV</sequence>
<dbReference type="EMBL" id="BDGG01000020">
    <property type="protein sequence ID" value="GAV09072.1"/>
    <property type="molecule type" value="Genomic_DNA"/>
</dbReference>
<evidence type="ECO:0008006" key="4">
    <source>
        <dbReference type="Google" id="ProtNLM"/>
    </source>
</evidence>
<keyword evidence="1" id="KW-0472">Membrane</keyword>
<name>A0A1D1W6M4_RAMVA</name>
<keyword evidence="1" id="KW-0812">Transmembrane</keyword>
<comment type="caution">
    <text evidence="2">The sequence shown here is derived from an EMBL/GenBank/DDBJ whole genome shotgun (WGS) entry which is preliminary data.</text>
</comment>
<dbReference type="PANTHER" id="PTHR23320">
    <property type="entry name" value="MEMBRANE-SPANNING 4-DOMAINS SUBFAMILY A MS4A -RELATED"/>
    <property type="match status" value="1"/>
</dbReference>
<organism evidence="2 3">
    <name type="scientific">Ramazzottius varieornatus</name>
    <name type="common">Water bear</name>
    <name type="synonym">Tardigrade</name>
    <dbReference type="NCBI Taxonomy" id="947166"/>
    <lineage>
        <taxon>Eukaryota</taxon>
        <taxon>Metazoa</taxon>
        <taxon>Ecdysozoa</taxon>
        <taxon>Tardigrada</taxon>
        <taxon>Eutardigrada</taxon>
        <taxon>Parachela</taxon>
        <taxon>Hypsibioidea</taxon>
        <taxon>Ramazzottiidae</taxon>
        <taxon>Ramazzottius</taxon>
    </lineage>
</organism>
<proteinExistence type="predicted"/>
<evidence type="ECO:0000313" key="3">
    <source>
        <dbReference type="Proteomes" id="UP000186922"/>
    </source>
</evidence>
<dbReference type="InterPro" id="IPR030417">
    <property type="entry name" value="MS4A"/>
</dbReference>
<evidence type="ECO:0000256" key="1">
    <source>
        <dbReference type="SAM" id="Phobius"/>
    </source>
</evidence>
<accession>A0A1D1W6M4</accession>
<protein>
    <recommendedName>
        <fullName evidence="4">MARVEL domain-containing protein</fullName>
    </recommendedName>
</protein>
<dbReference type="Proteomes" id="UP000186922">
    <property type="component" value="Unassembled WGS sequence"/>
</dbReference>
<feature type="transmembrane region" description="Helical" evidence="1">
    <location>
        <begin position="32"/>
        <end position="57"/>
    </location>
</feature>
<dbReference type="PANTHER" id="PTHR23320:SF165">
    <property type="entry name" value="MARVEL DOMAIN-CONTAINING PROTEIN"/>
    <property type="match status" value="1"/>
</dbReference>
<gene>
    <name evidence="2" type="primary">RvY_18670-1</name>
    <name evidence="2" type="synonym">RvY_18670.1</name>
    <name evidence="2" type="ORF">RvY_18670</name>
</gene>